<evidence type="ECO:0000256" key="2">
    <source>
        <dbReference type="ARBA" id="ARBA00010323"/>
    </source>
</evidence>
<keyword evidence="3 9" id="KW-1003">Cell membrane</keyword>
<feature type="transmembrane region" description="Helical" evidence="10">
    <location>
        <begin position="315"/>
        <end position="336"/>
    </location>
</feature>
<dbReference type="InterPro" id="IPR028362">
    <property type="entry name" value="AlgI"/>
</dbReference>
<evidence type="ECO:0000313" key="12">
    <source>
        <dbReference type="Proteomes" id="UP000037326"/>
    </source>
</evidence>
<feature type="transmembrane region" description="Helical" evidence="10">
    <location>
        <begin position="32"/>
        <end position="54"/>
    </location>
</feature>
<evidence type="ECO:0000256" key="7">
    <source>
        <dbReference type="ARBA" id="ARBA00023136"/>
    </source>
</evidence>
<feature type="transmembrane region" description="Helical" evidence="10">
    <location>
        <begin position="221"/>
        <end position="239"/>
    </location>
</feature>
<evidence type="ECO:0000256" key="8">
    <source>
        <dbReference type="ARBA" id="ARBA00023315"/>
    </source>
</evidence>
<dbReference type="InterPro" id="IPR004299">
    <property type="entry name" value="MBOAT_fam"/>
</dbReference>
<dbReference type="InterPro" id="IPR024194">
    <property type="entry name" value="Ac/AlaTfrase_AlgI/DltB"/>
</dbReference>
<evidence type="ECO:0000256" key="5">
    <source>
        <dbReference type="ARBA" id="ARBA00022692"/>
    </source>
</evidence>
<evidence type="ECO:0000313" key="11">
    <source>
        <dbReference type="EMBL" id="KMY31788.1"/>
    </source>
</evidence>
<comment type="similarity">
    <text evidence="2 9">Belongs to the membrane-bound acyltransferase family.</text>
</comment>
<evidence type="ECO:0000256" key="10">
    <source>
        <dbReference type="SAM" id="Phobius"/>
    </source>
</evidence>
<dbReference type="EMBL" id="LFXJ01000005">
    <property type="protein sequence ID" value="KMY31788.1"/>
    <property type="molecule type" value="Genomic_DNA"/>
</dbReference>
<name>A0A0K9FC32_9BACI</name>
<organism evidence="11 12">
    <name type="scientific">Lysinibacillus xylanilyticus</name>
    <dbReference type="NCBI Taxonomy" id="582475"/>
    <lineage>
        <taxon>Bacteria</taxon>
        <taxon>Bacillati</taxon>
        <taxon>Bacillota</taxon>
        <taxon>Bacilli</taxon>
        <taxon>Bacillales</taxon>
        <taxon>Bacillaceae</taxon>
        <taxon>Lysinibacillus</taxon>
    </lineage>
</organism>
<dbReference type="OrthoDB" id="9805788at2"/>
<evidence type="ECO:0000256" key="3">
    <source>
        <dbReference type="ARBA" id="ARBA00022475"/>
    </source>
</evidence>
<feature type="transmembrane region" description="Helical" evidence="10">
    <location>
        <begin position="6"/>
        <end position="23"/>
    </location>
</feature>
<protein>
    <submittedName>
        <fullName evidence="11">Alginate O-acetyltransferase</fullName>
    </submittedName>
</protein>
<feature type="transmembrane region" description="Helical" evidence="10">
    <location>
        <begin position="74"/>
        <end position="93"/>
    </location>
</feature>
<keyword evidence="5 10" id="KW-0812">Transmembrane</keyword>
<comment type="caution">
    <text evidence="11">The sequence shown here is derived from an EMBL/GenBank/DDBJ whole genome shotgun (WGS) entry which is preliminary data.</text>
</comment>
<keyword evidence="8 9" id="KW-0012">Acyltransferase</keyword>
<accession>A0A0K9FC32</accession>
<keyword evidence="6 10" id="KW-1133">Transmembrane helix</keyword>
<keyword evidence="4 9" id="KW-0808">Transferase</keyword>
<dbReference type="Pfam" id="PF03062">
    <property type="entry name" value="MBOAT"/>
    <property type="match status" value="1"/>
</dbReference>
<evidence type="ECO:0000256" key="6">
    <source>
        <dbReference type="ARBA" id="ARBA00022989"/>
    </source>
</evidence>
<feature type="transmembrane region" description="Helical" evidence="10">
    <location>
        <begin position="430"/>
        <end position="451"/>
    </location>
</feature>
<dbReference type="PANTHER" id="PTHR13285:SF23">
    <property type="entry name" value="TEICHOIC ACID D-ALANYLTRANSFERASE"/>
    <property type="match status" value="1"/>
</dbReference>
<dbReference type="GO" id="GO:0016746">
    <property type="term" value="F:acyltransferase activity"/>
    <property type="evidence" value="ECO:0007669"/>
    <property type="project" value="UniProtKB-KW"/>
</dbReference>
<proteinExistence type="inferred from homology"/>
<reference evidence="12" key="1">
    <citation type="submission" date="2015-07" db="EMBL/GenBank/DDBJ databases">
        <authorList>
            <consortium name="Consortium for Microbial Forensics and Genomics (microFORGE)"/>
            <person name="Knight B.M."/>
            <person name="Roberts D.P."/>
            <person name="Lin D."/>
            <person name="Hari K."/>
            <person name="Fletcher J."/>
            <person name="Melcher U."/>
            <person name="Blagden T."/>
            <person name="Winegar R.A."/>
        </authorList>
    </citation>
    <scope>NUCLEOTIDE SEQUENCE [LARGE SCALE GENOMIC DNA]</scope>
    <source>
        <strain evidence="12">DSM 23493</strain>
    </source>
</reference>
<evidence type="ECO:0000256" key="4">
    <source>
        <dbReference type="ARBA" id="ARBA00022679"/>
    </source>
</evidence>
<comment type="subcellular location">
    <subcellularLocation>
        <location evidence="1">Cell membrane</location>
        <topology evidence="1">Multi-pass membrane protein</topology>
    </subcellularLocation>
</comment>
<feature type="transmembrane region" description="Helical" evidence="10">
    <location>
        <begin position="348"/>
        <end position="370"/>
    </location>
</feature>
<dbReference type="PANTHER" id="PTHR13285">
    <property type="entry name" value="ACYLTRANSFERASE"/>
    <property type="match status" value="1"/>
</dbReference>
<evidence type="ECO:0000256" key="9">
    <source>
        <dbReference type="PIRNR" id="PIRNR016636"/>
    </source>
</evidence>
<evidence type="ECO:0000256" key="1">
    <source>
        <dbReference type="ARBA" id="ARBA00004651"/>
    </source>
</evidence>
<dbReference type="GO" id="GO:0005886">
    <property type="term" value="C:plasma membrane"/>
    <property type="evidence" value="ECO:0007669"/>
    <property type="project" value="UniProtKB-SubCell"/>
</dbReference>
<dbReference type="GO" id="GO:0042121">
    <property type="term" value="P:alginic acid biosynthetic process"/>
    <property type="evidence" value="ECO:0007669"/>
    <property type="project" value="InterPro"/>
</dbReference>
<dbReference type="Proteomes" id="UP000037326">
    <property type="component" value="Unassembled WGS sequence"/>
</dbReference>
<dbReference type="PIRSF" id="PIRSF016636">
    <property type="entry name" value="AlgI_DltB"/>
    <property type="match status" value="1"/>
</dbReference>
<sequence>MVFSSLLFIYLFLPINIILYYSVKSRKCKNTILLISSLCFYAWGEPVWIVVLLISGCIDYYHGLYIGRFHGTKWAKYGIVSSIILNLSLLIAFKYSAFIYENINLIFNTSFQIPDVTLPIGISFYTFQTISYTVDVYRGKVQAQRKFSTFLLYVSMFPQLVAGPIVRYSDIAEQIENRTTNISQISDGVNRFVIGLGKKVLLANTAGSFATMFMERSSGSLTVTEAWFGILMFTLQIYFDFSGYSDMAIGLGKIFGFEYKENFNYPYVSRSATEFWRRWHISLGSFFRDYVYIPLGGNRKNEFFNLMTVWFLTGIWHGASWNFVIWGLYFGILIYLEKKMIGRILEKLPRIISHCYLLVVVIIGWTFFYFTNMNEAFSYLKVLFGFANQSFASTELNIIISNNIFLIVIATLLCTPLVKVLGEKVCKGAMYKGCLIIGNVMILILCTAVLVNESYNPFLYFRF</sequence>
<dbReference type="InterPro" id="IPR051085">
    <property type="entry name" value="MB_O-acyltransferase"/>
</dbReference>
<keyword evidence="7 9" id="KW-0472">Membrane</keyword>
<dbReference type="PATRIC" id="fig|582475.4.peg.706"/>
<dbReference type="AlphaFoldDB" id="A0A0K9FC32"/>
<gene>
    <name evidence="11" type="ORF">ACZ11_06225</name>
</gene>
<dbReference type="PIRSF" id="PIRSF500217">
    <property type="entry name" value="AlgI"/>
    <property type="match status" value="1"/>
</dbReference>
<feature type="transmembrane region" description="Helical" evidence="10">
    <location>
        <begin position="398"/>
        <end position="418"/>
    </location>
</feature>